<reference evidence="16 17" key="1">
    <citation type="journal article" date="2013" name="Genome Announc.">
        <title>Genome of the haloarchaeon Natronomonas moolapensis, a neutrophilic member of a previously haloalkaliphilic genus.</title>
        <authorList>
            <person name="Dyall-Smith M.L."/>
            <person name="Pfeiffer F."/>
            <person name="Oberwinkler T."/>
            <person name="Klee K."/>
            <person name="Rampp M."/>
            <person name="Palm P."/>
            <person name="Gross K."/>
            <person name="Schuster S.C."/>
            <person name="Oesterhelt D."/>
        </authorList>
    </citation>
    <scope>NUCLEOTIDE SEQUENCE [LARGE SCALE GENOMIC DNA]</scope>
    <source>
        <strain evidence="17">DSM 18674 / JCM 14361 / 8.8.11</strain>
    </source>
</reference>
<evidence type="ECO:0000256" key="9">
    <source>
        <dbReference type="ARBA" id="ARBA00023029"/>
    </source>
</evidence>
<comment type="caution">
    <text evidence="12">Lacks conserved residue(s) required for the propagation of feature annotation.</text>
</comment>
<dbReference type="Gene3D" id="1.10.150.20">
    <property type="entry name" value="5' to 3' exonuclease, C-terminal subdomain"/>
    <property type="match status" value="1"/>
</dbReference>
<dbReference type="SMART" id="SM00493">
    <property type="entry name" value="TOPRIM"/>
    <property type="match status" value="1"/>
</dbReference>
<dbReference type="InterPro" id="IPR003602">
    <property type="entry name" value="Topo_IA_DNA-bd_dom"/>
</dbReference>
<dbReference type="SMART" id="SM00436">
    <property type="entry name" value="TOP1Bc"/>
    <property type="match status" value="1"/>
</dbReference>
<name>M1XQ59_NATM8</name>
<feature type="domain" description="Topo IA-type catalytic" evidence="15">
    <location>
        <begin position="150"/>
        <end position="571"/>
    </location>
</feature>
<dbReference type="CDD" id="cd00186">
    <property type="entry name" value="TOP1Ac"/>
    <property type="match status" value="1"/>
</dbReference>
<dbReference type="GO" id="GO:0006265">
    <property type="term" value="P:DNA topological change"/>
    <property type="evidence" value="ECO:0007669"/>
    <property type="project" value="UniProtKB-UniRule"/>
</dbReference>
<evidence type="ECO:0000256" key="8">
    <source>
        <dbReference type="ARBA" id="ARBA00022842"/>
    </source>
</evidence>
<dbReference type="InterPro" id="IPR023406">
    <property type="entry name" value="Topo_IA_AS"/>
</dbReference>
<keyword evidence="5" id="KW-0677">Repeat</keyword>
<feature type="site" description="Interaction with DNA" evidence="12">
    <location>
        <position position="505"/>
    </location>
</feature>
<dbReference type="InterPro" id="IPR013824">
    <property type="entry name" value="Topo_IA_cen_sub1"/>
</dbReference>
<gene>
    <name evidence="12 16" type="primary">topA</name>
    <name evidence="16" type="ordered locus">Nmlp_2073</name>
</gene>
<dbReference type="GO" id="GO:0006281">
    <property type="term" value="P:DNA repair"/>
    <property type="evidence" value="ECO:0007669"/>
    <property type="project" value="TreeGrafter"/>
</dbReference>
<dbReference type="eggNOG" id="arCOG06233">
    <property type="taxonomic scope" value="Archaea"/>
</dbReference>
<feature type="active site" description="O-(5'-phospho-DNA)-tyrosine intermediate" evidence="12">
    <location>
        <position position="316"/>
    </location>
</feature>
<dbReference type="InterPro" id="IPR013825">
    <property type="entry name" value="Topo_IA_cen_sub2"/>
</dbReference>
<dbReference type="CDD" id="cd03362">
    <property type="entry name" value="TOPRIM_TopoIA_TopoIII"/>
    <property type="match status" value="1"/>
</dbReference>
<keyword evidence="7" id="KW-0862">Zinc</keyword>
<dbReference type="PRINTS" id="PR00417">
    <property type="entry name" value="PRTPISMRASEI"/>
</dbReference>
<keyword evidence="8" id="KW-0460">Magnesium</keyword>
<comment type="function">
    <text evidence="12">Releases the supercoiling and torsional tension of DNA, which is introduced during the DNA replication and transcription, by transiently cleaving and rejoining one strand of the DNA duplex. Introduces a single-strand break via transesterification at a target site in duplex DNA. The scissile phosphodiester is attacked by the catalytic tyrosine of the enzyme, resulting in the formation of a DNA-(5'-phosphotyrosyl)-enzyme intermediate and the expulsion of a 3'-OH DNA strand. The free DNA strand then undergoes passage around the unbroken strand, thus removing DNA supercoils. Finally, in the religation step, the DNA 3'-OH attacks the covalent intermediate to expel the active-site tyrosine and restore the DNA phosphodiester backbone.</text>
</comment>
<evidence type="ECO:0000256" key="2">
    <source>
        <dbReference type="ARBA" id="ARBA00001946"/>
    </source>
</evidence>
<dbReference type="Pfam" id="PF14520">
    <property type="entry name" value="HHH_5"/>
    <property type="match status" value="1"/>
</dbReference>
<evidence type="ECO:0000313" key="17">
    <source>
        <dbReference type="Proteomes" id="UP000011867"/>
    </source>
</evidence>
<dbReference type="GO" id="GO:0006310">
    <property type="term" value="P:DNA recombination"/>
    <property type="evidence" value="ECO:0007669"/>
    <property type="project" value="TreeGrafter"/>
</dbReference>
<feature type="site" description="Interaction with DNA" evidence="12">
    <location>
        <position position="318"/>
    </location>
</feature>
<dbReference type="STRING" id="268739.Nmlp_2073"/>
<evidence type="ECO:0000259" key="14">
    <source>
        <dbReference type="PROSITE" id="PS50880"/>
    </source>
</evidence>
<dbReference type="InterPro" id="IPR000380">
    <property type="entry name" value="Topo_IA"/>
</dbReference>
<dbReference type="Pfam" id="PF01131">
    <property type="entry name" value="Topoisom_bac"/>
    <property type="match status" value="1"/>
</dbReference>
<keyword evidence="9 12" id="KW-0799">Topoisomerase</keyword>
<feature type="site" description="Interaction with DNA" evidence="12">
    <location>
        <position position="164"/>
    </location>
</feature>
<feature type="site" description="Interaction with DNA" evidence="12">
    <location>
        <position position="160"/>
    </location>
</feature>
<dbReference type="Proteomes" id="UP000011867">
    <property type="component" value="Chromosome"/>
</dbReference>
<dbReference type="GO" id="GO:0008270">
    <property type="term" value="F:zinc ion binding"/>
    <property type="evidence" value="ECO:0007669"/>
    <property type="project" value="UniProtKB-KW"/>
</dbReference>
<evidence type="ECO:0000256" key="10">
    <source>
        <dbReference type="ARBA" id="ARBA00023125"/>
    </source>
</evidence>
<evidence type="ECO:0000256" key="11">
    <source>
        <dbReference type="ARBA" id="ARBA00023235"/>
    </source>
</evidence>
<evidence type="ECO:0000256" key="4">
    <source>
        <dbReference type="ARBA" id="ARBA00022723"/>
    </source>
</evidence>
<keyword evidence="4" id="KW-0479">Metal-binding</keyword>
<dbReference type="HOGENOM" id="CLU_002929_1_4_2"/>
<dbReference type="InterPro" id="IPR013498">
    <property type="entry name" value="Topo_IA_Znf"/>
</dbReference>
<dbReference type="PANTHER" id="PTHR11390">
    <property type="entry name" value="PROKARYOTIC DNA TOPOISOMERASE"/>
    <property type="match status" value="1"/>
</dbReference>
<feature type="region of interest" description="Disordered" evidence="13">
    <location>
        <begin position="360"/>
        <end position="379"/>
    </location>
</feature>
<evidence type="ECO:0000256" key="12">
    <source>
        <dbReference type="HAMAP-Rule" id="MF_00952"/>
    </source>
</evidence>
<dbReference type="Pfam" id="PF01396">
    <property type="entry name" value="Zn_ribbon_Top1"/>
    <property type="match status" value="2"/>
</dbReference>
<dbReference type="InterPro" id="IPR013826">
    <property type="entry name" value="Topo_IA_cen_sub3"/>
</dbReference>
<dbReference type="InterPro" id="IPR013497">
    <property type="entry name" value="Topo_IA_cen"/>
</dbReference>
<dbReference type="InterPro" id="IPR003601">
    <property type="entry name" value="Topo_IA_2"/>
</dbReference>
<dbReference type="SUPFAM" id="SSF56712">
    <property type="entry name" value="Prokaryotic type I DNA topoisomerase"/>
    <property type="match status" value="1"/>
</dbReference>
<dbReference type="InterPro" id="IPR023405">
    <property type="entry name" value="Topo_IA_core_domain"/>
</dbReference>
<keyword evidence="10 12" id="KW-0238">DNA-binding</keyword>
<evidence type="ECO:0000256" key="7">
    <source>
        <dbReference type="ARBA" id="ARBA00022833"/>
    </source>
</evidence>
<sequence length="849" mass="94093">MELIVTEKDNAARRIAEILSDGSASTNRQFGVNVYRWGDTRCVGLSGHVVGVDFPPEYADWRDVQPVELVDADVVKMPTQENIVRTLQGLAADADRITIATDYDREGELIGKEAYELAREETDAPIDRVRFSSITENEVREAFSNPEALDFDLAAAGEARQVIDLLWGAALTRFLSLSAKQFGEDFISVGRVQSPALKLIVDREREIRAFDPDDYWELFADLLKDGDAFEAQYFYLEDGNEAERVWEEADATEAFEQLQGAREAIVESVRRRRRTDEPPEPFNTTQYISSASSVGLSAQKAMSVAEELYTAGYITYPRTDNTVYPDDLDPEALLDEFTDHYLFGDDADSLLSADAIEPTAGDEETTDHPPIHPTGEIPARDDLSEDEWEVYELVVRHFFATVADPAEWEHLKVVADANGCSLKANGKRLLEPGYHEVYPYRSTAENHVPDVDEGEILDVTEARIEAKQTQPPRRRGQSRLIEELESRSLGTKSTRHHTIEKLYDRGYIESDPPRPTKLAMAVVEAAEKFADRIVDEGMTAKLEADMNAIADGETDLEDVTDESRAILGRIFEELHDSREEIGEHLRESMKADRTLGPCPDCGESLLVRRSRQGSYFVGCDGFPECRYTLPLPNTGEPTVTDDTCDEHGLEHVKMLAGRNTFVHGCPQCKADEADETDDRIIGPCPECGGVETEPSENGTPEVSDAEGGGDLAIKRLRNGSRLVGCTRYPECEYSLPLPRRGEVEVTEETCDEHGLPHLLVVDDGEGEPWELGCPICNYAEYRERQAASEIEDLDGVGAKTAEKLAAAGIGSIDDLRGADAAAIADEVQGVSEDRLREWQAEVNAGAVAD</sequence>
<evidence type="ECO:0000256" key="13">
    <source>
        <dbReference type="SAM" id="MobiDB-lite"/>
    </source>
</evidence>
<evidence type="ECO:0000259" key="15">
    <source>
        <dbReference type="PROSITE" id="PS52039"/>
    </source>
</evidence>
<dbReference type="PANTHER" id="PTHR11390:SF26">
    <property type="entry name" value="DNA TOPOISOMERASE 1"/>
    <property type="match status" value="1"/>
</dbReference>
<dbReference type="KEGG" id="nmo:Nmlp_2073"/>
<keyword evidence="11 12" id="KW-0413">Isomerase</keyword>
<evidence type="ECO:0000256" key="3">
    <source>
        <dbReference type="ARBA" id="ARBA00009446"/>
    </source>
</evidence>
<dbReference type="EC" id="5.6.2.1" evidence="12"/>
<dbReference type="HAMAP" id="MF_00952">
    <property type="entry name" value="Topoisom_1_prok"/>
    <property type="match status" value="1"/>
</dbReference>
<dbReference type="Gene3D" id="3.30.65.10">
    <property type="entry name" value="Bacterial Topoisomerase I, domain 1"/>
    <property type="match status" value="1"/>
</dbReference>
<evidence type="ECO:0000256" key="5">
    <source>
        <dbReference type="ARBA" id="ARBA00022737"/>
    </source>
</evidence>
<feature type="domain" description="Toprim" evidence="14">
    <location>
        <begin position="1"/>
        <end position="134"/>
    </location>
</feature>
<dbReference type="OrthoDB" id="30963at2157"/>
<comment type="similarity">
    <text evidence="3 12">Belongs to the type IA topoisomerase family.</text>
</comment>
<dbReference type="SMART" id="SM00437">
    <property type="entry name" value="TOP1Ac"/>
    <property type="match status" value="1"/>
</dbReference>
<proteinExistence type="inferred from homology"/>
<feature type="region of interest" description="Interaction with DNA" evidence="12">
    <location>
        <begin position="188"/>
        <end position="193"/>
    </location>
</feature>
<dbReference type="GeneID" id="14652908"/>
<dbReference type="AlphaFoldDB" id="M1XQ59"/>
<dbReference type="SUPFAM" id="SSF57783">
    <property type="entry name" value="Zinc beta-ribbon"/>
    <property type="match status" value="1"/>
</dbReference>
<evidence type="ECO:0000256" key="6">
    <source>
        <dbReference type="ARBA" id="ARBA00022771"/>
    </source>
</evidence>
<dbReference type="RefSeq" id="WP_015409059.1">
    <property type="nucleotide sequence ID" value="NC_020388.1"/>
</dbReference>
<dbReference type="InterPro" id="IPR006171">
    <property type="entry name" value="TOPRIM_dom"/>
</dbReference>
<feature type="region of interest" description="Disordered" evidence="13">
    <location>
        <begin position="688"/>
        <end position="708"/>
    </location>
</feature>
<protein>
    <recommendedName>
        <fullName evidence="12">DNA topoisomerase 1</fullName>
        <ecNumber evidence="12">5.6.2.1</ecNumber>
    </recommendedName>
    <alternativeName>
        <fullName evidence="12">DNA topoisomerase I</fullName>
    </alternativeName>
</protein>
<dbReference type="GO" id="GO:0003677">
    <property type="term" value="F:DNA binding"/>
    <property type="evidence" value="ECO:0007669"/>
    <property type="project" value="UniProtKB-KW"/>
</dbReference>
<organism evidence="16 17">
    <name type="scientific">Natronomonas moolapensis (strain DSM 18674 / CECT 7526 / JCM 14361 / 8.8.11)</name>
    <dbReference type="NCBI Taxonomy" id="268739"/>
    <lineage>
        <taxon>Archaea</taxon>
        <taxon>Methanobacteriati</taxon>
        <taxon>Methanobacteriota</taxon>
        <taxon>Stenosarchaea group</taxon>
        <taxon>Halobacteria</taxon>
        <taxon>Halobacteriales</taxon>
        <taxon>Natronomonadaceae</taxon>
        <taxon>Natronomonas</taxon>
    </lineage>
</organism>
<comment type="cofactor">
    <cofactor evidence="2">
        <name>Mg(2+)</name>
        <dbReference type="ChEBI" id="CHEBI:18420"/>
    </cofactor>
</comment>
<dbReference type="GO" id="GO:0003917">
    <property type="term" value="F:DNA topoisomerase type I (single strand cut, ATP-independent) activity"/>
    <property type="evidence" value="ECO:0007669"/>
    <property type="project" value="UniProtKB-UniRule"/>
</dbReference>
<dbReference type="PROSITE" id="PS50880">
    <property type="entry name" value="TOPRIM"/>
    <property type="match status" value="1"/>
</dbReference>
<keyword evidence="17" id="KW-1185">Reference proteome</keyword>
<dbReference type="InterPro" id="IPR028612">
    <property type="entry name" value="Topoisom_1_IA"/>
</dbReference>
<evidence type="ECO:0000256" key="1">
    <source>
        <dbReference type="ARBA" id="ARBA00000213"/>
    </source>
</evidence>
<dbReference type="GO" id="GO:0005694">
    <property type="term" value="C:chromosome"/>
    <property type="evidence" value="ECO:0007669"/>
    <property type="project" value="InterPro"/>
</dbReference>
<dbReference type="EMBL" id="HF582854">
    <property type="protein sequence ID" value="CCQ36256.1"/>
    <property type="molecule type" value="Genomic_DNA"/>
</dbReference>
<dbReference type="FunFam" id="1.10.290.10:FF:000003">
    <property type="entry name" value="DNA topoisomerase"/>
    <property type="match status" value="1"/>
</dbReference>
<dbReference type="Gene3D" id="1.10.290.10">
    <property type="entry name" value="Topoisomerase I, domain 4"/>
    <property type="match status" value="1"/>
</dbReference>
<dbReference type="Pfam" id="PF01751">
    <property type="entry name" value="Toprim"/>
    <property type="match status" value="1"/>
</dbReference>
<dbReference type="Gene3D" id="2.70.20.10">
    <property type="entry name" value="Topoisomerase I, domain 3"/>
    <property type="match status" value="1"/>
</dbReference>
<dbReference type="PROSITE" id="PS00396">
    <property type="entry name" value="TOPO_IA_1"/>
    <property type="match status" value="1"/>
</dbReference>
<accession>M1XQ59</accession>
<feature type="site" description="Interaction with DNA" evidence="12">
    <location>
        <position position="48"/>
    </location>
</feature>
<dbReference type="Gene3D" id="1.10.460.10">
    <property type="entry name" value="Topoisomerase I, domain 2"/>
    <property type="match status" value="1"/>
</dbReference>
<dbReference type="InterPro" id="IPR034144">
    <property type="entry name" value="TOPRIM_TopoIII"/>
</dbReference>
<comment type="catalytic activity">
    <reaction evidence="1 12">
        <text>ATP-independent breakage of single-stranded DNA, followed by passage and rejoining.</text>
        <dbReference type="EC" id="5.6.2.1"/>
    </reaction>
</comment>
<comment type="subunit">
    <text evidence="12">Monomer.</text>
</comment>
<dbReference type="Gene3D" id="3.40.50.140">
    <property type="match status" value="1"/>
</dbReference>
<evidence type="ECO:0000313" key="16">
    <source>
        <dbReference type="EMBL" id="CCQ36256.1"/>
    </source>
</evidence>
<dbReference type="PROSITE" id="PS52039">
    <property type="entry name" value="TOPO_IA_2"/>
    <property type="match status" value="1"/>
</dbReference>
<keyword evidence="6" id="KW-0863">Zinc-finger</keyword>
<dbReference type="NCBIfam" id="NF005555">
    <property type="entry name" value="PRK07220.1"/>
    <property type="match status" value="1"/>
</dbReference>